<dbReference type="AlphaFoldDB" id="M0MD67"/>
<accession>M0MD67</accession>
<keyword evidence="3" id="KW-1185">Reference proteome</keyword>
<dbReference type="eggNOG" id="arCOG04749">
    <property type="taxonomic scope" value="Archaea"/>
</dbReference>
<name>M0MD67_9EURY</name>
<feature type="compositionally biased region" description="Basic and acidic residues" evidence="1">
    <location>
        <begin position="268"/>
        <end position="281"/>
    </location>
</feature>
<dbReference type="PATRIC" id="fig|1227454.3.peg.772"/>
<reference evidence="2 3" key="1">
    <citation type="journal article" date="2014" name="PLoS Genet.">
        <title>Phylogenetically driven sequencing of extremely halophilic archaea reveals strategies for static and dynamic osmo-response.</title>
        <authorList>
            <person name="Becker E.A."/>
            <person name="Seitzer P.M."/>
            <person name="Tritt A."/>
            <person name="Larsen D."/>
            <person name="Krusor M."/>
            <person name="Yao A.I."/>
            <person name="Wu D."/>
            <person name="Madern D."/>
            <person name="Eisen J.A."/>
            <person name="Darling A.E."/>
            <person name="Facciotti M.T."/>
        </authorList>
    </citation>
    <scope>NUCLEOTIDE SEQUENCE [LARGE SCALE GENOMIC DNA]</scope>
    <source>
        <strain evidence="2 3">JCM 10879</strain>
    </source>
</reference>
<proteinExistence type="predicted"/>
<dbReference type="OrthoDB" id="318818at2157"/>
<comment type="caution">
    <text evidence="2">The sequence shown here is derived from an EMBL/GenBank/DDBJ whole genome shotgun (WGS) entry which is preliminary data.</text>
</comment>
<dbReference type="InterPro" id="IPR058749">
    <property type="entry name" value="Homing_endonuclease-like"/>
</dbReference>
<gene>
    <name evidence="2" type="ORF">C446_03978</name>
</gene>
<dbReference type="STRING" id="1227454.C446_03978"/>
<evidence type="ECO:0008006" key="4">
    <source>
        <dbReference type="Google" id="ProtNLM"/>
    </source>
</evidence>
<evidence type="ECO:0000256" key="1">
    <source>
        <dbReference type="SAM" id="MobiDB-lite"/>
    </source>
</evidence>
<protein>
    <recommendedName>
        <fullName evidence="4">Cobalamin biosynthesis protein</fullName>
    </recommendedName>
</protein>
<sequence length="281" mass="29910">MSDAADPEGDLIEEPVEIEVPIDPLAGHPASAYFWGHVAGGGRVSEGQLEIVTGDERAVRVLAAIAGGGDLERETTRREYAHDASITRTETEYTLSLSVSTPSPTSTSTSTSTPTPAPTDPDGDGDDTGTLLGRQSTLGFPVDGRGNYRFGAFADHRRTLLRGLLESCGTVCFKSSSGTVGVSFVHEDPALLERIRDLIADCPVDVPVEELSETSSGGYWFGVADQAAPAFGTWVYEGCAETGLYARSRRRKLERSLEQVGLTDGDETGNRDEPTGRGEQP</sequence>
<feature type="region of interest" description="Disordered" evidence="1">
    <location>
        <begin position="256"/>
        <end position="281"/>
    </location>
</feature>
<feature type="region of interest" description="Disordered" evidence="1">
    <location>
        <begin position="83"/>
        <end position="133"/>
    </location>
</feature>
<dbReference type="EMBL" id="AOMA01000049">
    <property type="protein sequence ID" value="EMA42589.1"/>
    <property type="molecule type" value="Genomic_DNA"/>
</dbReference>
<dbReference type="Pfam" id="PF26411">
    <property type="entry name" value="LAGLIDADG_4"/>
    <property type="match status" value="1"/>
</dbReference>
<evidence type="ECO:0000313" key="3">
    <source>
        <dbReference type="Proteomes" id="UP000011607"/>
    </source>
</evidence>
<feature type="compositionally biased region" description="Low complexity" evidence="1">
    <location>
        <begin position="94"/>
        <end position="114"/>
    </location>
</feature>
<evidence type="ECO:0000313" key="2">
    <source>
        <dbReference type="EMBL" id="EMA42589.1"/>
    </source>
</evidence>
<dbReference type="Proteomes" id="UP000011607">
    <property type="component" value="Unassembled WGS sequence"/>
</dbReference>
<dbReference type="RefSeq" id="WP_006671755.1">
    <property type="nucleotide sequence ID" value="NZ_AOMA01000049.1"/>
</dbReference>
<organism evidence="2 3">
    <name type="scientific">Halobiforma nitratireducens JCM 10879</name>
    <dbReference type="NCBI Taxonomy" id="1227454"/>
    <lineage>
        <taxon>Archaea</taxon>
        <taxon>Methanobacteriati</taxon>
        <taxon>Methanobacteriota</taxon>
        <taxon>Stenosarchaea group</taxon>
        <taxon>Halobacteria</taxon>
        <taxon>Halobacteriales</taxon>
        <taxon>Natrialbaceae</taxon>
        <taxon>Halobiforma</taxon>
    </lineage>
</organism>